<evidence type="ECO:0000259" key="5">
    <source>
        <dbReference type="PROSITE" id="PS51891"/>
    </source>
</evidence>
<comment type="caution">
    <text evidence="6">The sequence shown here is derived from an EMBL/GenBank/DDBJ whole genome shotgun (WGS) entry which is preliminary data.</text>
</comment>
<dbReference type="RefSeq" id="WP_229956365.1">
    <property type="nucleotide sequence ID" value="NZ_BAAAEM010000002.1"/>
</dbReference>
<evidence type="ECO:0000256" key="4">
    <source>
        <dbReference type="ARBA" id="ARBA00023239"/>
    </source>
</evidence>
<gene>
    <name evidence="6" type="ORF">GCM10009096_10890</name>
</gene>
<dbReference type="PANTHER" id="PTHR33337">
    <property type="entry name" value="GFA DOMAIN-CONTAINING PROTEIN"/>
    <property type="match status" value="1"/>
</dbReference>
<organism evidence="6 7">
    <name type="scientific">Parasphingorhabdus litoris</name>
    <dbReference type="NCBI Taxonomy" id="394733"/>
    <lineage>
        <taxon>Bacteria</taxon>
        <taxon>Pseudomonadati</taxon>
        <taxon>Pseudomonadota</taxon>
        <taxon>Alphaproteobacteria</taxon>
        <taxon>Sphingomonadales</taxon>
        <taxon>Sphingomonadaceae</taxon>
        <taxon>Parasphingorhabdus</taxon>
    </lineage>
</organism>
<dbReference type="EMBL" id="BAAAEM010000002">
    <property type="protein sequence ID" value="GAA0471673.1"/>
    <property type="molecule type" value="Genomic_DNA"/>
</dbReference>
<keyword evidence="2" id="KW-0479">Metal-binding</keyword>
<protein>
    <submittedName>
        <fullName evidence="6">GFA family protein</fullName>
    </submittedName>
</protein>
<dbReference type="PROSITE" id="PS51891">
    <property type="entry name" value="CENP_V_GFA"/>
    <property type="match status" value="1"/>
</dbReference>
<sequence>MTNPPKPAETKERKGHCLCGAVQITAHQASTEVGACHCHMCRRWGGGPAFELDCGTDVTIMGEDNIAVYNSSEWAERGFCKACGTNLYYRLKEPGQYLIASAIFDDEDGLNFTTQVYIDDKPDYYSLAEQTNNLTGAEVEALYASQAK</sequence>
<keyword evidence="7" id="KW-1185">Reference proteome</keyword>
<dbReference type="InterPro" id="IPR006913">
    <property type="entry name" value="CENP-V/GFA"/>
</dbReference>
<keyword evidence="3" id="KW-0862">Zinc</keyword>
<name>A0ABN1AAK1_9SPHN</name>
<evidence type="ECO:0000313" key="7">
    <source>
        <dbReference type="Proteomes" id="UP001500713"/>
    </source>
</evidence>
<evidence type="ECO:0000256" key="2">
    <source>
        <dbReference type="ARBA" id="ARBA00022723"/>
    </source>
</evidence>
<dbReference type="SUPFAM" id="SSF51316">
    <property type="entry name" value="Mss4-like"/>
    <property type="match status" value="1"/>
</dbReference>
<keyword evidence="4" id="KW-0456">Lyase</keyword>
<dbReference type="Pfam" id="PF04828">
    <property type="entry name" value="GFA"/>
    <property type="match status" value="1"/>
</dbReference>
<feature type="domain" description="CENP-V/GFA" evidence="5">
    <location>
        <begin position="13"/>
        <end position="126"/>
    </location>
</feature>
<reference evidence="6 7" key="1">
    <citation type="journal article" date="2019" name="Int. J. Syst. Evol. Microbiol.">
        <title>The Global Catalogue of Microorganisms (GCM) 10K type strain sequencing project: providing services to taxonomists for standard genome sequencing and annotation.</title>
        <authorList>
            <consortium name="The Broad Institute Genomics Platform"/>
            <consortium name="The Broad Institute Genome Sequencing Center for Infectious Disease"/>
            <person name="Wu L."/>
            <person name="Ma J."/>
        </authorList>
    </citation>
    <scope>NUCLEOTIDE SEQUENCE [LARGE SCALE GENOMIC DNA]</scope>
    <source>
        <strain evidence="6 7">JCM 14162</strain>
    </source>
</reference>
<dbReference type="Gene3D" id="3.90.1590.10">
    <property type="entry name" value="glutathione-dependent formaldehyde- activating enzyme (gfa)"/>
    <property type="match status" value="1"/>
</dbReference>
<dbReference type="Proteomes" id="UP001500713">
    <property type="component" value="Unassembled WGS sequence"/>
</dbReference>
<dbReference type="InterPro" id="IPR011057">
    <property type="entry name" value="Mss4-like_sf"/>
</dbReference>
<accession>A0ABN1AAK1</accession>
<dbReference type="PANTHER" id="PTHR33337:SF40">
    <property type="entry name" value="CENP-V_GFA DOMAIN-CONTAINING PROTEIN-RELATED"/>
    <property type="match status" value="1"/>
</dbReference>
<evidence type="ECO:0000256" key="1">
    <source>
        <dbReference type="ARBA" id="ARBA00005495"/>
    </source>
</evidence>
<evidence type="ECO:0000256" key="3">
    <source>
        <dbReference type="ARBA" id="ARBA00022833"/>
    </source>
</evidence>
<evidence type="ECO:0000313" key="6">
    <source>
        <dbReference type="EMBL" id="GAA0471673.1"/>
    </source>
</evidence>
<comment type="similarity">
    <text evidence="1">Belongs to the Gfa family.</text>
</comment>
<proteinExistence type="inferred from homology"/>